<accession>A0ABY4CCH3</accession>
<dbReference type="InterPro" id="IPR009978">
    <property type="entry name" value="Na_H_antiport_3"/>
</dbReference>
<proteinExistence type="predicted"/>
<evidence type="ECO:0000256" key="1">
    <source>
        <dbReference type="SAM" id="Phobius"/>
    </source>
</evidence>
<sequence length="429" mass="46729">MQYSQIEILGTVFFFLAVIHTFLVGRFTHWAHHYPKHSMRHGILHLFGEIEVVFAIWAAAFMALFIALQGWQEAINYQTSLNFTEPFFIFVIMVLCSTRPILTAARQGIQFVSSLIQKTFKTPAVHTDLAVILVLGPLAGSFITEPAAMTVTAFMLNATLQKESKNLIYALLAVLFVNVSIGGALTPFAAPPILMVASKWNWDFAFVFSNLGWKSAIAVVINSLGLIFFFRREFAQSCITLKEVETRLQGGQAKTPAGVILLHLVFLAMVVITGHYQNAFLGIFLLFLGVATVTKAYQDNLRLKESLLVAMFLGGIIQFGAFQKWWLAPLLSSLNDLFLFSGAVALTAITDNAALTYLGSQVESLSDSSKYALVAGAIAGGGLTIIANAPNAAGYNILSNKFPKGLSPLHLLAAALAPTAVAVFCLWIL</sequence>
<feature type="transmembrane region" description="Helical" evidence="1">
    <location>
        <begin position="87"/>
        <end position="109"/>
    </location>
</feature>
<evidence type="ECO:0000313" key="3">
    <source>
        <dbReference type="Proteomes" id="UP000830116"/>
    </source>
</evidence>
<reference evidence="2" key="1">
    <citation type="submission" date="2022-03" db="EMBL/GenBank/DDBJ databases">
        <title>Genome Identification and Characterization of new species Bdellovibrio reynosense LBG001 sp. nov. from a Mexico soil sample.</title>
        <authorList>
            <person name="Camilli A."/>
            <person name="Ajao Y."/>
            <person name="Guo X."/>
        </authorList>
    </citation>
    <scope>NUCLEOTIDE SEQUENCE</scope>
    <source>
        <strain evidence="2">LBG001</strain>
    </source>
</reference>
<feature type="transmembrane region" description="Helical" evidence="1">
    <location>
        <begin position="409"/>
        <end position="428"/>
    </location>
</feature>
<feature type="transmembrane region" description="Helical" evidence="1">
    <location>
        <begin position="129"/>
        <end position="156"/>
    </location>
</feature>
<feature type="transmembrane region" description="Helical" evidence="1">
    <location>
        <begin position="371"/>
        <end position="389"/>
    </location>
</feature>
<feature type="transmembrane region" description="Helical" evidence="1">
    <location>
        <begin position="338"/>
        <end position="359"/>
    </location>
</feature>
<feature type="transmembrane region" description="Helical" evidence="1">
    <location>
        <begin position="43"/>
        <end position="66"/>
    </location>
</feature>
<name>A0ABY4CCH3_9BACT</name>
<dbReference type="Pfam" id="PF07399">
    <property type="entry name" value="Na_H_antiport_3"/>
    <property type="match status" value="1"/>
</dbReference>
<protein>
    <submittedName>
        <fullName evidence="2">Na+/H+ antiporter</fullName>
    </submittedName>
</protein>
<gene>
    <name evidence="2" type="ORF">MNR06_01245</name>
</gene>
<dbReference type="RefSeq" id="WP_243538049.1">
    <property type="nucleotide sequence ID" value="NZ_CP093442.1"/>
</dbReference>
<keyword evidence="1" id="KW-1133">Transmembrane helix</keyword>
<dbReference type="Proteomes" id="UP000830116">
    <property type="component" value="Chromosome"/>
</dbReference>
<organism evidence="2 3">
    <name type="scientific">Bdellovibrio reynosensis</name>
    <dbReference type="NCBI Taxonomy" id="2835041"/>
    <lineage>
        <taxon>Bacteria</taxon>
        <taxon>Pseudomonadati</taxon>
        <taxon>Bdellovibrionota</taxon>
        <taxon>Bdellovibrionia</taxon>
        <taxon>Bdellovibrionales</taxon>
        <taxon>Pseudobdellovibrionaceae</taxon>
        <taxon>Bdellovibrio</taxon>
    </lineage>
</organism>
<keyword evidence="3" id="KW-1185">Reference proteome</keyword>
<feature type="transmembrane region" description="Helical" evidence="1">
    <location>
        <begin position="12"/>
        <end position="31"/>
    </location>
</feature>
<feature type="transmembrane region" description="Helical" evidence="1">
    <location>
        <begin position="168"/>
        <end position="191"/>
    </location>
</feature>
<keyword evidence="1" id="KW-0472">Membrane</keyword>
<feature type="transmembrane region" description="Helical" evidence="1">
    <location>
        <begin position="251"/>
        <end position="272"/>
    </location>
</feature>
<feature type="transmembrane region" description="Helical" evidence="1">
    <location>
        <begin position="306"/>
        <end position="326"/>
    </location>
</feature>
<feature type="transmembrane region" description="Helical" evidence="1">
    <location>
        <begin position="211"/>
        <end position="230"/>
    </location>
</feature>
<keyword evidence="1" id="KW-0812">Transmembrane</keyword>
<evidence type="ECO:0000313" key="2">
    <source>
        <dbReference type="EMBL" id="UOF01577.1"/>
    </source>
</evidence>
<feature type="transmembrane region" description="Helical" evidence="1">
    <location>
        <begin position="278"/>
        <end position="294"/>
    </location>
</feature>
<dbReference type="EMBL" id="CP093442">
    <property type="protein sequence ID" value="UOF01577.1"/>
    <property type="molecule type" value="Genomic_DNA"/>
</dbReference>